<dbReference type="AlphaFoldDB" id="A0A0E9TLI3"/>
<dbReference type="EMBL" id="GBXM01054270">
    <property type="protein sequence ID" value="JAH54307.1"/>
    <property type="molecule type" value="Transcribed_RNA"/>
</dbReference>
<accession>A0A0E9TLI3</accession>
<protein>
    <submittedName>
        <fullName evidence="1">Uncharacterized protein</fullName>
    </submittedName>
</protein>
<proteinExistence type="predicted"/>
<sequence>MLTESLQVWCMNSTYEQIIKHLRPCFTTDLQIHTG</sequence>
<reference evidence="1" key="2">
    <citation type="journal article" date="2015" name="Fish Shellfish Immunol.">
        <title>Early steps in the European eel (Anguilla anguilla)-Vibrio vulnificus interaction in the gills: Role of the RtxA13 toxin.</title>
        <authorList>
            <person name="Callol A."/>
            <person name="Pajuelo D."/>
            <person name="Ebbesson L."/>
            <person name="Teles M."/>
            <person name="MacKenzie S."/>
            <person name="Amaro C."/>
        </authorList>
    </citation>
    <scope>NUCLEOTIDE SEQUENCE</scope>
</reference>
<organism evidence="1">
    <name type="scientific">Anguilla anguilla</name>
    <name type="common">European freshwater eel</name>
    <name type="synonym">Muraena anguilla</name>
    <dbReference type="NCBI Taxonomy" id="7936"/>
    <lineage>
        <taxon>Eukaryota</taxon>
        <taxon>Metazoa</taxon>
        <taxon>Chordata</taxon>
        <taxon>Craniata</taxon>
        <taxon>Vertebrata</taxon>
        <taxon>Euteleostomi</taxon>
        <taxon>Actinopterygii</taxon>
        <taxon>Neopterygii</taxon>
        <taxon>Teleostei</taxon>
        <taxon>Anguilliformes</taxon>
        <taxon>Anguillidae</taxon>
        <taxon>Anguilla</taxon>
    </lineage>
</organism>
<reference evidence="1" key="1">
    <citation type="submission" date="2014-11" db="EMBL/GenBank/DDBJ databases">
        <authorList>
            <person name="Amaro Gonzalez C."/>
        </authorList>
    </citation>
    <scope>NUCLEOTIDE SEQUENCE</scope>
</reference>
<name>A0A0E9TLI3_ANGAN</name>
<evidence type="ECO:0000313" key="1">
    <source>
        <dbReference type="EMBL" id="JAH54307.1"/>
    </source>
</evidence>